<dbReference type="RefSeq" id="WP_009384847.1">
    <property type="nucleotide sequence ID" value="NZ_AMSQ01000024.1"/>
</dbReference>
<feature type="domain" description="Aerobactin siderophore biosynthesis IucA/IucC-like C-terminal" evidence="4">
    <location>
        <begin position="470"/>
        <end position="644"/>
    </location>
</feature>
<dbReference type="GO" id="GO:0019290">
    <property type="term" value="P:siderophore biosynthetic process"/>
    <property type="evidence" value="ECO:0007669"/>
    <property type="project" value="InterPro"/>
</dbReference>
<protein>
    <recommendedName>
        <fullName evidence="7">Sialic acid synthase</fullName>
    </recommendedName>
</protein>
<evidence type="ECO:0000313" key="6">
    <source>
        <dbReference type="Proteomes" id="UP000009885"/>
    </source>
</evidence>
<dbReference type="AlphaFoldDB" id="K9AWH0"/>
<dbReference type="Pfam" id="PF04183">
    <property type="entry name" value="IucA_IucC"/>
    <property type="match status" value="1"/>
</dbReference>
<dbReference type="OrthoDB" id="495728at2"/>
<dbReference type="PANTHER" id="PTHR34384">
    <property type="entry name" value="L-2,3-DIAMINOPROPANOATE--CITRATE LIGASE"/>
    <property type="match status" value="1"/>
</dbReference>
<dbReference type="InterPro" id="IPR007310">
    <property type="entry name" value="Aerobactin_biosyn_IucA/IucC_N"/>
</dbReference>
<proteinExistence type="inferred from homology"/>
<sequence length="656" mass="76270">MKNIDNPQQTEQIDVFDEELHTYNYLNSFNVQWALSFCEHLKTARDKINQRLITSIYRENLVKGYDNSQIKATKDTDLNDLVSQDDVLIIDFPKSDILLHAPIRGEFAFNRVEVEGPFYIQSKDNHQFTRVLHPEVVLNFILTETPELKNDASAQFRSDMENSVANLALAISYRDLNFKDQDETLLTILKASEDSYLKSEQFVYEGHPLHPGAKLRKGMTPEAVIKYSSEFNQPIPLKFLLVKDTHTRKQTYEQSFNDYVFSMFDGLKEQALEVISEDELSHYDVMVVHPWQHAHILEKDYQRELEHHDILEVPYEVTYYAGLSFRTLMPKYPITTPHIKLSTNVHITGEIRTMSEQTTYNGPLVTEIINQIMEDEQIFHNINAEPINEVAGIHFYDKEDQGEHQTIRSEQLGSLFRENLYHQVSKDQLPIIPSALVSYQPNQPETLIVSLVKTYQNQQGIEDYDKASIEWMRTYAKPLIDMVIPLLIKYGIALEAHLQNTIAVFNSKGLLDKMLIRDFEGLRIDRKQLNDMGFDTSHFHEASRILTDSKTSVFNKAFYSTIQNHLGELVLTIVDEVNDKKAQQTLESQIWREISQQIEAKLSEIETLDPSFSEERLTQFREIFFNDVIDYKCVTTMRLEDQSHEYSYVKVDNPLA</sequence>
<feature type="domain" description="Aerobactin siderophore biosynthesis IucA/IucC N-terminal" evidence="3">
    <location>
        <begin position="195"/>
        <end position="437"/>
    </location>
</feature>
<dbReference type="InterPro" id="IPR037455">
    <property type="entry name" value="LucA/IucC-like"/>
</dbReference>
<reference evidence="5 6" key="1">
    <citation type="journal article" date="2013" name="Genome Announc.">
        <title>Genome Sequence of Staphylococcus massiliensis Strain S46, Isolated from the Surface of Healthy Human Skin.</title>
        <authorList>
            <person name="Srivastav R."/>
            <person name="Singh A."/>
            <person name="Jangir P.K."/>
            <person name="Kumari C."/>
            <person name="Muduli S."/>
            <person name="Sharma R."/>
        </authorList>
    </citation>
    <scope>NUCLEOTIDE SEQUENCE [LARGE SCALE GENOMIC DNA]</scope>
    <source>
        <strain evidence="5 6">S46</strain>
    </source>
</reference>
<evidence type="ECO:0000313" key="5">
    <source>
        <dbReference type="EMBL" id="EKU45845.1"/>
    </source>
</evidence>
<evidence type="ECO:0000256" key="2">
    <source>
        <dbReference type="ARBA" id="ARBA00007832"/>
    </source>
</evidence>
<comment type="similarity">
    <text evidence="2">Belongs to the IucA/IucC family.</text>
</comment>
<evidence type="ECO:0000256" key="1">
    <source>
        <dbReference type="ARBA" id="ARBA00004924"/>
    </source>
</evidence>
<dbReference type="Gene3D" id="1.10.510.40">
    <property type="match status" value="1"/>
</dbReference>
<dbReference type="PATRIC" id="fig|1229783.3.peg.2119"/>
<dbReference type="PANTHER" id="PTHR34384:SF6">
    <property type="entry name" value="STAPHYLOFERRIN B SYNTHASE"/>
    <property type="match status" value="1"/>
</dbReference>
<evidence type="ECO:0000259" key="4">
    <source>
        <dbReference type="Pfam" id="PF06276"/>
    </source>
</evidence>
<dbReference type="Pfam" id="PF06276">
    <property type="entry name" value="FhuF"/>
    <property type="match status" value="1"/>
</dbReference>
<dbReference type="GO" id="GO:0016881">
    <property type="term" value="F:acid-amino acid ligase activity"/>
    <property type="evidence" value="ECO:0007669"/>
    <property type="project" value="UniProtKB-ARBA"/>
</dbReference>
<dbReference type="STRING" id="1229783.C273_10657"/>
<dbReference type="eggNOG" id="COG4264">
    <property type="taxonomic scope" value="Bacteria"/>
</dbReference>
<dbReference type="EMBL" id="AMSQ01000024">
    <property type="protein sequence ID" value="EKU45845.1"/>
    <property type="molecule type" value="Genomic_DNA"/>
</dbReference>
<keyword evidence="6" id="KW-1185">Reference proteome</keyword>
<gene>
    <name evidence="5" type="ORF">C273_10657</name>
</gene>
<name>K9AWH0_9STAP</name>
<comment type="pathway">
    <text evidence="1">Siderophore biosynthesis.</text>
</comment>
<evidence type="ECO:0000259" key="3">
    <source>
        <dbReference type="Pfam" id="PF04183"/>
    </source>
</evidence>
<dbReference type="Proteomes" id="UP000009885">
    <property type="component" value="Unassembled WGS sequence"/>
</dbReference>
<dbReference type="InterPro" id="IPR022770">
    <property type="entry name" value="IucA/IucC-like_C"/>
</dbReference>
<comment type="caution">
    <text evidence="5">The sequence shown here is derived from an EMBL/GenBank/DDBJ whole genome shotgun (WGS) entry which is preliminary data.</text>
</comment>
<accession>K9AWH0</accession>
<organism evidence="5 6">
    <name type="scientific">Staphylococcus massiliensis S46</name>
    <dbReference type="NCBI Taxonomy" id="1229783"/>
    <lineage>
        <taxon>Bacteria</taxon>
        <taxon>Bacillati</taxon>
        <taxon>Bacillota</taxon>
        <taxon>Bacilli</taxon>
        <taxon>Bacillales</taxon>
        <taxon>Staphylococcaceae</taxon>
        <taxon>Staphylococcus</taxon>
    </lineage>
</organism>
<evidence type="ECO:0008006" key="7">
    <source>
        <dbReference type="Google" id="ProtNLM"/>
    </source>
</evidence>